<dbReference type="FunFam" id="1.10.10.60:FF:000065">
    <property type="entry name" value="Visual system homeobox 1"/>
    <property type="match status" value="1"/>
</dbReference>
<dbReference type="InterPro" id="IPR023339">
    <property type="entry name" value="CVC"/>
</dbReference>
<evidence type="ECO:0000256" key="12">
    <source>
        <dbReference type="ARBA" id="ARBA00041737"/>
    </source>
</evidence>
<dbReference type="InParanoid" id="A0A1S3G1F5"/>
<dbReference type="CTD" id="30813"/>
<keyword evidence="9 13" id="KW-0539">Nucleus</keyword>
<dbReference type="GO" id="GO:0000976">
    <property type="term" value="F:transcription cis-regulatory region binding"/>
    <property type="evidence" value="ECO:0007669"/>
    <property type="project" value="TreeGrafter"/>
</dbReference>
<dbReference type="GO" id="GO:0042551">
    <property type="term" value="P:neuron maturation"/>
    <property type="evidence" value="ECO:0007669"/>
    <property type="project" value="Ensembl"/>
</dbReference>
<keyword evidence="8" id="KW-0804">Transcription</keyword>
<protein>
    <recommendedName>
        <fullName evidence="11">Visual system homeobox 1</fullName>
    </recommendedName>
    <alternativeName>
        <fullName evidence="12">Transcription factor VSX1</fullName>
    </alternativeName>
</protein>
<evidence type="ECO:0000256" key="6">
    <source>
        <dbReference type="ARBA" id="ARBA00023125"/>
    </source>
</evidence>
<keyword evidence="3" id="KW-0217">Developmental protein</keyword>
<name>A0A1S3G1F5_DIPOR</name>
<feature type="domain" description="CVC" evidence="17">
    <location>
        <begin position="224"/>
        <end position="277"/>
    </location>
</feature>
<evidence type="ECO:0000256" key="9">
    <source>
        <dbReference type="ARBA" id="ARBA00023242"/>
    </source>
</evidence>
<dbReference type="InterPro" id="IPR009057">
    <property type="entry name" value="Homeodomain-like_sf"/>
</dbReference>
<dbReference type="InterPro" id="IPR017970">
    <property type="entry name" value="Homeobox_CS"/>
</dbReference>
<dbReference type="Gene3D" id="1.10.10.60">
    <property type="entry name" value="Homeodomain-like"/>
    <property type="match status" value="1"/>
</dbReference>
<dbReference type="Pfam" id="PF00046">
    <property type="entry name" value="Homeodomain"/>
    <property type="match status" value="1"/>
</dbReference>
<evidence type="ECO:0000256" key="11">
    <source>
        <dbReference type="ARBA" id="ARBA00039503"/>
    </source>
</evidence>
<feature type="domain" description="Homeobox" evidence="16">
    <location>
        <begin position="162"/>
        <end position="222"/>
    </location>
</feature>
<dbReference type="SMART" id="SM00389">
    <property type="entry name" value="HOX"/>
    <property type="match status" value="1"/>
</dbReference>
<proteinExistence type="inferred from homology"/>
<feature type="compositionally biased region" description="Pro residues" evidence="15">
    <location>
        <begin position="113"/>
        <end position="128"/>
    </location>
</feature>
<dbReference type="InterPro" id="IPR001356">
    <property type="entry name" value="HD"/>
</dbReference>
<keyword evidence="6 13" id="KW-0238">DNA-binding</keyword>
<keyword evidence="4" id="KW-0716">Sensory transduction</keyword>
<evidence type="ECO:0000256" key="7">
    <source>
        <dbReference type="ARBA" id="ARBA00023155"/>
    </source>
</evidence>
<dbReference type="GO" id="GO:0007601">
    <property type="term" value="P:visual perception"/>
    <property type="evidence" value="ECO:0007669"/>
    <property type="project" value="UniProtKB-KW"/>
</dbReference>
<dbReference type="SUPFAM" id="SSF46689">
    <property type="entry name" value="Homeodomain-like"/>
    <property type="match status" value="1"/>
</dbReference>
<dbReference type="InterPro" id="IPR051775">
    <property type="entry name" value="Homeobox_domain"/>
</dbReference>
<feature type="DNA-binding region" description="Homeobox" evidence="13">
    <location>
        <begin position="164"/>
        <end position="223"/>
    </location>
</feature>
<evidence type="ECO:0000256" key="3">
    <source>
        <dbReference type="ARBA" id="ARBA00022473"/>
    </source>
</evidence>
<dbReference type="GO" id="GO:0000981">
    <property type="term" value="F:DNA-binding transcription factor activity, RNA polymerase II-specific"/>
    <property type="evidence" value="ECO:0007669"/>
    <property type="project" value="InterPro"/>
</dbReference>
<dbReference type="GO" id="GO:0060040">
    <property type="term" value="P:retinal bipolar neuron differentiation"/>
    <property type="evidence" value="ECO:0007669"/>
    <property type="project" value="Ensembl"/>
</dbReference>
<dbReference type="OMA" id="WGSDHLK"/>
<dbReference type="OrthoDB" id="6159439at2759"/>
<evidence type="ECO:0000256" key="5">
    <source>
        <dbReference type="ARBA" id="ARBA00023015"/>
    </source>
</evidence>
<dbReference type="PROSITE" id="PS51496">
    <property type="entry name" value="CVC"/>
    <property type="match status" value="1"/>
</dbReference>
<keyword evidence="18" id="KW-1185">Reference proteome</keyword>
<dbReference type="GO" id="GO:0005634">
    <property type="term" value="C:nucleus"/>
    <property type="evidence" value="ECO:0007669"/>
    <property type="project" value="UniProtKB-SubCell"/>
</dbReference>
<organism evidence="18 19">
    <name type="scientific">Dipodomys ordii</name>
    <name type="common">Ord's kangaroo rat</name>
    <dbReference type="NCBI Taxonomy" id="10020"/>
    <lineage>
        <taxon>Eukaryota</taxon>
        <taxon>Metazoa</taxon>
        <taxon>Chordata</taxon>
        <taxon>Craniata</taxon>
        <taxon>Vertebrata</taxon>
        <taxon>Euteleostomi</taxon>
        <taxon>Mammalia</taxon>
        <taxon>Eutheria</taxon>
        <taxon>Euarchontoglires</taxon>
        <taxon>Glires</taxon>
        <taxon>Rodentia</taxon>
        <taxon>Castorimorpha</taxon>
        <taxon>Heteromyidae</taxon>
        <taxon>Dipodomyinae</taxon>
        <taxon>Dipodomys</taxon>
    </lineage>
</organism>
<feature type="region of interest" description="Disordered" evidence="15">
    <location>
        <begin position="42"/>
        <end position="66"/>
    </location>
</feature>
<evidence type="ECO:0000256" key="14">
    <source>
        <dbReference type="RuleBase" id="RU000682"/>
    </source>
</evidence>
<evidence type="ECO:0000313" key="18">
    <source>
        <dbReference type="Proteomes" id="UP000081671"/>
    </source>
</evidence>
<sequence length="365" mass="38451">MTGRDALCDGRVRSRALVPGSSSTGSRPRGFAITDLLGLEADLPAPAGPGPGSSCENPATSPGPGSGLGGSCLARGALPLGLGLLCGFSSQPSSVTRAPCLLLADVPFLPPGGPEPAAPQVPGRPPPALGLQKRSESVSTSDEDSPSDDRSDLKVSPTLGKRKKRRHRTVFTAHQLEELEKAFSEAHYPDVYAREMLAMKTELPEDRIQVWFQNRRAKWRKREKRWGGSSVMAEYGLYGAMVRHCIPLPDSVLNSTEGGLRGSCAPWLLGMHKKSTGMIKKPGSGDKLAGLWGSDHLKEGSGESQAGSQRGSDQGNPENALEEVAMDLSSSARQETKKVHPGAGAQGCPHSTGLEGHQSEKVGAL</sequence>
<dbReference type="PANTHER" id="PTHR24323:SF3">
    <property type="entry name" value="VISUAL SYSTEM HOMEOBOX 1"/>
    <property type="match status" value="1"/>
</dbReference>
<evidence type="ECO:0000256" key="8">
    <source>
        <dbReference type="ARBA" id="ARBA00023163"/>
    </source>
</evidence>
<evidence type="ECO:0000256" key="10">
    <source>
        <dbReference type="ARBA" id="ARBA00023305"/>
    </source>
</evidence>
<evidence type="ECO:0000256" key="4">
    <source>
        <dbReference type="ARBA" id="ARBA00022606"/>
    </source>
</evidence>
<evidence type="ECO:0000256" key="1">
    <source>
        <dbReference type="ARBA" id="ARBA00004123"/>
    </source>
</evidence>
<feature type="region of interest" description="Disordered" evidence="15">
    <location>
        <begin position="278"/>
        <end position="365"/>
    </location>
</feature>
<feature type="region of interest" description="Disordered" evidence="15">
    <location>
        <begin position="113"/>
        <end position="166"/>
    </location>
</feature>
<dbReference type="FunCoup" id="A0A1S3G1F5">
    <property type="interactions" value="1191"/>
</dbReference>
<comment type="similarity">
    <text evidence="2">Belongs to the paired homeobox family.</text>
</comment>
<dbReference type="RefSeq" id="XP_012882490.1">
    <property type="nucleotide sequence ID" value="XM_013027036.1"/>
</dbReference>
<dbReference type="STRING" id="10020.ENSDORP00000005135"/>
<gene>
    <name evidence="19" type="primary">Vsx1</name>
</gene>
<dbReference type="PANTHER" id="PTHR24323">
    <property type="entry name" value="CEH-10 HOMEODOMAIN-CONTAINING HOMOLOG"/>
    <property type="match status" value="1"/>
</dbReference>
<evidence type="ECO:0000256" key="2">
    <source>
        <dbReference type="ARBA" id="ARBA00005733"/>
    </source>
</evidence>
<dbReference type="CDD" id="cd00086">
    <property type="entry name" value="homeodomain"/>
    <property type="match status" value="1"/>
</dbReference>
<keyword evidence="7 13" id="KW-0371">Homeobox</keyword>
<comment type="subcellular location">
    <subcellularLocation>
        <location evidence="1 13 14">Nucleus</location>
    </subcellularLocation>
</comment>
<dbReference type="Proteomes" id="UP000081671">
    <property type="component" value="Unplaced"/>
</dbReference>
<keyword evidence="5" id="KW-0805">Transcription regulation</keyword>
<feature type="compositionally biased region" description="Polar residues" evidence="15">
    <location>
        <begin position="302"/>
        <end position="317"/>
    </location>
</feature>
<dbReference type="PROSITE" id="PS00027">
    <property type="entry name" value="HOMEOBOX_1"/>
    <property type="match status" value="1"/>
</dbReference>
<evidence type="ECO:0000313" key="19">
    <source>
        <dbReference type="RefSeq" id="XP_012882490.1"/>
    </source>
</evidence>
<evidence type="ECO:0000259" key="16">
    <source>
        <dbReference type="PROSITE" id="PS50071"/>
    </source>
</evidence>
<reference evidence="19" key="1">
    <citation type="submission" date="2025-08" db="UniProtKB">
        <authorList>
            <consortium name="RefSeq"/>
        </authorList>
    </citation>
    <scope>IDENTIFICATION</scope>
    <source>
        <tissue evidence="19">Kidney</tissue>
    </source>
</reference>
<evidence type="ECO:0000256" key="15">
    <source>
        <dbReference type="SAM" id="MobiDB-lite"/>
    </source>
</evidence>
<dbReference type="KEGG" id="dord:105993697"/>
<dbReference type="GeneID" id="105993697"/>
<evidence type="ECO:0000259" key="17">
    <source>
        <dbReference type="PROSITE" id="PS51496"/>
    </source>
</evidence>
<evidence type="ECO:0000256" key="13">
    <source>
        <dbReference type="PROSITE-ProRule" id="PRU00108"/>
    </source>
</evidence>
<dbReference type="AlphaFoldDB" id="A0A1S3G1F5"/>
<dbReference type="PROSITE" id="PS50071">
    <property type="entry name" value="HOMEOBOX_2"/>
    <property type="match status" value="1"/>
</dbReference>
<accession>A0A1S3G1F5</accession>
<keyword evidence="10" id="KW-0844">Vision</keyword>